<name>A0ABX2AIL6_9BACT</name>
<dbReference type="NCBIfam" id="NF047436">
    <property type="entry name" value="LA_2272_repeat"/>
    <property type="match status" value="1"/>
</dbReference>
<dbReference type="RefSeq" id="WP_172271996.1">
    <property type="nucleotide sequence ID" value="NZ_CASGMU010000015.1"/>
</dbReference>
<comment type="caution">
    <text evidence="1">The sequence shown here is derived from an EMBL/GenBank/DDBJ whole genome shotgun (WGS) entry which is preliminary data.</text>
</comment>
<gene>
    <name evidence="1" type="ORF">HPS56_00165</name>
</gene>
<reference evidence="1 2" key="1">
    <citation type="submission" date="2020-05" db="EMBL/GenBank/DDBJ databases">
        <title>Distinct polysaccharide utilization as determinants for interspecies competition between intestinal Prevotella spp.</title>
        <authorList>
            <person name="Galvez E.J.C."/>
            <person name="Iljazovic A."/>
            <person name="Strowig T."/>
        </authorList>
    </citation>
    <scope>NUCLEOTIDE SEQUENCE [LARGE SCALE GENOMIC DNA]</scope>
    <source>
        <strain evidence="1 2">PMUR</strain>
    </source>
</reference>
<proteinExistence type="predicted"/>
<dbReference type="EMBL" id="JABKKF010000001">
    <property type="protein sequence ID" value="NPD90785.1"/>
    <property type="molecule type" value="Genomic_DNA"/>
</dbReference>
<organism evidence="1 2">
    <name type="scientific">Xylanibacter muris</name>
    <dbReference type="NCBI Taxonomy" id="2736290"/>
    <lineage>
        <taxon>Bacteria</taxon>
        <taxon>Pseudomonadati</taxon>
        <taxon>Bacteroidota</taxon>
        <taxon>Bacteroidia</taxon>
        <taxon>Bacteroidales</taxon>
        <taxon>Prevotellaceae</taxon>
        <taxon>Xylanibacter</taxon>
    </lineage>
</organism>
<evidence type="ECO:0000313" key="1">
    <source>
        <dbReference type="EMBL" id="NPD90785.1"/>
    </source>
</evidence>
<protein>
    <submittedName>
        <fullName evidence="1">Uncharacterized protein</fullName>
    </submittedName>
</protein>
<dbReference type="InterPro" id="IPR058093">
    <property type="entry name" value="LA_2272-like"/>
</dbReference>
<accession>A0ABX2AIL6</accession>
<evidence type="ECO:0000313" key="2">
    <source>
        <dbReference type="Proteomes" id="UP000714420"/>
    </source>
</evidence>
<sequence>MAQSVERHRYPNIGVGVNRFEPDSSLYSNSNFAVFGNVDTLRGVQLGLLTGFTNKEMRGVNIGGLTSFSYGKAYGVTLAGIMTSVNGDMRGVQLATVSNIANKANGIQVAGLTNAVTSPFRGVQISAISNISMGVKRGIQFSGASNICSSYMRGIQVAAYNYADTLNGSQVGFVNVCMSHPRGVQVGIINYSRDTLAHKIGLVNITPKTRIDLMFYGGSSTKTNLAVRFRNRSTYRILGVGTHYMGFDEKFSGALFYRVGQYIQLGGKWTLGGDIGYYHIETFLKNSDDRPDRLYSLQARINGGYWINNYFGAFMSVGYGDTRYYRHSRRYRSRPIIEAGVSFRLMRSNR</sequence>
<keyword evidence="2" id="KW-1185">Reference proteome</keyword>
<dbReference type="Proteomes" id="UP000714420">
    <property type="component" value="Unassembled WGS sequence"/>
</dbReference>